<gene>
    <name evidence="1" type="ORF">LCGC14_2305920</name>
</gene>
<dbReference type="EMBL" id="LAZR01032614">
    <property type="protein sequence ID" value="KKL50397.1"/>
    <property type="molecule type" value="Genomic_DNA"/>
</dbReference>
<name>A0A0F9FH19_9ZZZZ</name>
<reference evidence="1" key="1">
    <citation type="journal article" date="2015" name="Nature">
        <title>Complex archaea that bridge the gap between prokaryotes and eukaryotes.</title>
        <authorList>
            <person name="Spang A."/>
            <person name="Saw J.H."/>
            <person name="Jorgensen S.L."/>
            <person name="Zaremba-Niedzwiedzka K."/>
            <person name="Martijn J."/>
            <person name="Lind A.E."/>
            <person name="van Eijk R."/>
            <person name="Schleper C."/>
            <person name="Guy L."/>
            <person name="Ettema T.J."/>
        </authorList>
    </citation>
    <scope>NUCLEOTIDE SEQUENCE</scope>
</reference>
<dbReference type="AlphaFoldDB" id="A0A0F9FH19"/>
<sequence>FPPQRDGYGPRKYNINPETFGSAQKEISVDIIAFRDFQKNSLVNILVYQDSSIPGLVIENGALIFKETGAGSDYVGLIAPASVTTSVIYTLPPADGSSGDHLRTNGSGVLTWQTPAVGGGGWTDDGTDVRLTTVTDDVGIGISTPDTKLHVMETSAGAVSAANNTVLTLEDNTIGYLNILAPTEGGIAFGDVADNDVGRIRYVHATNTLRFDVDGSEALVMDDAQKLLIGVAASANSGQVQIGTFTVPLHMTNNTALEVYLEAGASSFASIFFGDSADTQEMEFGYDNLTDVGYLYIGVQQIFDFQTTAMAAYVYLNLRENSLYNLRDETGDPTHANKFLEYILLSLEWK</sequence>
<organism evidence="1">
    <name type="scientific">marine sediment metagenome</name>
    <dbReference type="NCBI Taxonomy" id="412755"/>
    <lineage>
        <taxon>unclassified sequences</taxon>
        <taxon>metagenomes</taxon>
        <taxon>ecological metagenomes</taxon>
    </lineage>
</organism>
<feature type="non-terminal residue" evidence="1">
    <location>
        <position position="1"/>
    </location>
</feature>
<comment type="caution">
    <text evidence="1">The sequence shown here is derived from an EMBL/GenBank/DDBJ whole genome shotgun (WGS) entry which is preliminary data.</text>
</comment>
<proteinExistence type="predicted"/>
<protein>
    <submittedName>
        <fullName evidence="1">Uncharacterized protein</fullName>
    </submittedName>
</protein>
<accession>A0A0F9FH19</accession>
<evidence type="ECO:0000313" key="1">
    <source>
        <dbReference type="EMBL" id="KKL50397.1"/>
    </source>
</evidence>